<evidence type="ECO:0000313" key="2">
    <source>
        <dbReference type="EMBL" id="MBC8541061.1"/>
    </source>
</evidence>
<reference evidence="2" key="1">
    <citation type="submission" date="2020-08" db="EMBL/GenBank/DDBJ databases">
        <title>Genome public.</title>
        <authorList>
            <person name="Liu C."/>
            <person name="Sun Q."/>
        </authorList>
    </citation>
    <scope>NUCLEOTIDE SEQUENCE</scope>
    <source>
        <strain evidence="2">H8</strain>
    </source>
</reference>
<sequence length="155" mass="17232">MKKIYRGLAAYLCVITIIGLSGCFYKKKTDSESFRAAAEAKGYEIQDVTDRFDPEVGVSKCYYVRIPEENFELAFYAVETQKQAKAMCDQNKKKFENFAGGATGETTGSGNNVKYSLTAEGRYMVNSSIGNTFIYADVPEEKAEDVKAVLNELGY</sequence>
<protein>
    <recommendedName>
        <fullName evidence="4">Lipoprotein</fullName>
    </recommendedName>
</protein>
<evidence type="ECO:0008006" key="4">
    <source>
        <dbReference type="Google" id="ProtNLM"/>
    </source>
</evidence>
<dbReference type="Proteomes" id="UP000611762">
    <property type="component" value="Unassembled WGS sequence"/>
</dbReference>
<organism evidence="2 3">
    <name type="scientific">Congzhengia minquanensis</name>
    <dbReference type="NCBI Taxonomy" id="2763657"/>
    <lineage>
        <taxon>Bacteria</taxon>
        <taxon>Bacillati</taxon>
        <taxon>Bacillota</taxon>
        <taxon>Clostridia</taxon>
        <taxon>Eubacteriales</taxon>
        <taxon>Oscillospiraceae</taxon>
        <taxon>Congzhengia</taxon>
    </lineage>
</organism>
<dbReference type="PROSITE" id="PS51257">
    <property type="entry name" value="PROKAR_LIPOPROTEIN"/>
    <property type="match status" value="1"/>
</dbReference>
<keyword evidence="3" id="KW-1185">Reference proteome</keyword>
<keyword evidence="1" id="KW-0812">Transmembrane</keyword>
<keyword evidence="1" id="KW-0472">Membrane</keyword>
<gene>
    <name evidence="2" type="ORF">H8698_08765</name>
</gene>
<accession>A0A926DNF4</accession>
<dbReference type="EMBL" id="JACRSU010000003">
    <property type="protein sequence ID" value="MBC8541061.1"/>
    <property type="molecule type" value="Genomic_DNA"/>
</dbReference>
<name>A0A926DNF4_9FIRM</name>
<evidence type="ECO:0000256" key="1">
    <source>
        <dbReference type="SAM" id="Phobius"/>
    </source>
</evidence>
<comment type="caution">
    <text evidence="2">The sequence shown here is derived from an EMBL/GenBank/DDBJ whole genome shotgun (WGS) entry which is preliminary data.</text>
</comment>
<proteinExistence type="predicted"/>
<dbReference type="AlphaFoldDB" id="A0A926DNF4"/>
<dbReference type="RefSeq" id="WP_249312847.1">
    <property type="nucleotide sequence ID" value="NZ_JACRSU010000003.1"/>
</dbReference>
<evidence type="ECO:0000313" key="3">
    <source>
        <dbReference type="Proteomes" id="UP000611762"/>
    </source>
</evidence>
<feature type="transmembrane region" description="Helical" evidence="1">
    <location>
        <begin position="6"/>
        <end position="25"/>
    </location>
</feature>
<keyword evidence="1" id="KW-1133">Transmembrane helix</keyword>